<keyword evidence="2" id="KW-1185">Reference proteome</keyword>
<reference evidence="1 2" key="1">
    <citation type="journal article" date="2022" name="bioRxiv">
        <title>The genome of the oomycete Peronosclerospora sorghi, a cosmopolitan pathogen of maize and sorghum, is inflated with dispersed pseudogenes.</title>
        <authorList>
            <person name="Fletcher K."/>
            <person name="Martin F."/>
            <person name="Isakeit T."/>
            <person name="Cavanaugh K."/>
            <person name="Magill C."/>
            <person name="Michelmore R."/>
        </authorList>
    </citation>
    <scope>NUCLEOTIDE SEQUENCE [LARGE SCALE GENOMIC DNA]</scope>
    <source>
        <strain evidence="1">P6</strain>
    </source>
</reference>
<organism evidence="1 2">
    <name type="scientific">Peronosclerospora sorghi</name>
    <dbReference type="NCBI Taxonomy" id="230839"/>
    <lineage>
        <taxon>Eukaryota</taxon>
        <taxon>Sar</taxon>
        <taxon>Stramenopiles</taxon>
        <taxon>Oomycota</taxon>
        <taxon>Peronosporomycetes</taxon>
        <taxon>Peronosporales</taxon>
        <taxon>Peronosporaceae</taxon>
        <taxon>Peronosclerospora</taxon>
    </lineage>
</organism>
<sequence length="83" mass="9374">MDKLAFTQCRGDPCFFIRRRDDDEDVVHVVLYVDDLLVGSKTQAAADDFCDELLENFVQKTLGYVRYSLGMEIASGKTSSSWA</sequence>
<comment type="caution">
    <text evidence="1">The sequence shown here is derived from an EMBL/GenBank/DDBJ whole genome shotgun (WGS) entry which is preliminary data.</text>
</comment>
<accession>A0ACC0VH12</accession>
<name>A0ACC0VH12_9STRA</name>
<evidence type="ECO:0000313" key="1">
    <source>
        <dbReference type="EMBL" id="KAI9905768.1"/>
    </source>
</evidence>
<proteinExistence type="predicted"/>
<protein>
    <submittedName>
        <fullName evidence="1">Uncharacterized protein</fullName>
    </submittedName>
</protein>
<gene>
    <name evidence="1" type="ORF">PsorP6_013764</name>
</gene>
<evidence type="ECO:0000313" key="2">
    <source>
        <dbReference type="Proteomes" id="UP001163321"/>
    </source>
</evidence>
<dbReference type="Proteomes" id="UP001163321">
    <property type="component" value="Chromosome 9"/>
</dbReference>
<dbReference type="EMBL" id="CM047588">
    <property type="protein sequence ID" value="KAI9905768.1"/>
    <property type="molecule type" value="Genomic_DNA"/>
</dbReference>